<evidence type="ECO:0000313" key="7">
    <source>
        <dbReference type="Proteomes" id="UP000708148"/>
    </source>
</evidence>
<keyword evidence="4" id="KW-0479">Metal-binding</keyword>
<dbReference type="GO" id="GO:0046872">
    <property type="term" value="F:metal ion binding"/>
    <property type="evidence" value="ECO:0007669"/>
    <property type="project" value="UniProtKB-KW"/>
</dbReference>
<dbReference type="InterPro" id="IPR040409">
    <property type="entry name" value="PCS-like"/>
</dbReference>
<evidence type="ECO:0000313" key="6">
    <source>
        <dbReference type="EMBL" id="CAD7697773.1"/>
    </source>
</evidence>
<dbReference type="Proteomes" id="UP000708148">
    <property type="component" value="Unassembled WGS sequence"/>
</dbReference>
<sequence>MRASRSTLTRWLPEPLSISICRLHRASRPHCPAVYSRAALQDMQTSFYKRKLPVPPATEFSSSEGRTVFQEALDEGNTTGFFKLIEQFRTQDEPAFCGLSSVAMVLNALSIDPLRKWKGPWRWFDETMLDCCKSLEEVKTEGIILEQAACLARCNGAKVKLRKFGSFSLEDFRRDVVEVCTAGDEHIIVSYSRKTMKQTGDGHFSPVGAYNSKRDLVLILDTARFKYPPHWVQLSLLYESMSRLDPETNEARGYMHLSAPPNRRSVMFTLGIREPGWREAELFIRNTAPTQAQMFAASGKSGMEILVALAGMAPLDSIDKFISIHGMNERDCGNGECGQLQSVIDAFSKEFESLPIFQVVLGALGGSESDEHRAKRVCALLLLRGESFWPGISGGALSGEWKELWNLSKTEIVATEVQNLRFQFDQLVKVGELGGGATDLQPWYVDGVENGN</sequence>
<dbReference type="FunFam" id="3.90.70.30:FF:000001">
    <property type="entry name" value="Glutathione gamma-glutamylcysteinyltransferase 1"/>
    <property type="match status" value="1"/>
</dbReference>
<organism evidence="6 7">
    <name type="scientific">Ostreobium quekettii</name>
    <dbReference type="NCBI Taxonomy" id="121088"/>
    <lineage>
        <taxon>Eukaryota</taxon>
        <taxon>Viridiplantae</taxon>
        <taxon>Chlorophyta</taxon>
        <taxon>core chlorophytes</taxon>
        <taxon>Ulvophyceae</taxon>
        <taxon>TCBD clade</taxon>
        <taxon>Bryopsidales</taxon>
        <taxon>Ostreobineae</taxon>
        <taxon>Ostreobiaceae</taxon>
        <taxon>Ostreobium</taxon>
    </lineage>
</organism>
<accession>A0A8S1IVA2</accession>
<dbReference type="GO" id="GO:0046938">
    <property type="term" value="P:phytochelatin biosynthetic process"/>
    <property type="evidence" value="ECO:0007669"/>
    <property type="project" value="InterPro"/>
</dbReference>
<dbReference type="PANTHER" id="PTHR33447:SF2">
    <property type="entry name" value="GLUTATHIONE GAMMA-GLUTAMYLCYSTEINYLTRANSFERASE"/>
    <property type="match status" value="1"/>
</dbReference>
<evidence type="ECO:0000259" key="5">
    <source>
        <dbReference type="PROSITE" id="PS51443"/>
    </source>
</evidence>
<dbReference type="SUPFAM" id="SSF54001">
    <property type="entry name" value="Cysteine proteinases"/>
    <property type="match status" value="1"/>
</dbReference>
<dbReference type="AlphaFoldDB" id="A0A8S1IVA2"/>
<gene>
    <name evidence="6" type="ORF">OSTQU699_LOCUS3134</name>
</gene>
<dbReference type="GO" id="GO:0010273">
    <property type="term" value="P:detoxification of copper ion"/>
    <property type="evidence" value="ECO:0007669"/>
    <property type="project" value="TreeGrafter"/>
</dbReference>
<keyword evidence="7" id="KW-1185">Reference proteome</keyword>
<dbReference type="PANTHER" id="PTHR33447">
    <property type="entry name" value="GLUTATHIONE GAMMA-GLUTAMYLCYSTEINYLTRANSFERASE"/>
    <property type="match status" value="1"/>
</dbReference>
<protein>
    <recommendedName>
        <fullName evidence="1">glutathione gamma-glutamylcysteinyltransferase</fullName>
        <ecNumber evidence="1">2.3.2.15</ecNumber>
    </recommendedName>
</protein>
<evidence type="ECO:0000256" key="2">
    <source>
        <dbReference type="ARBA" id="ARBA00022539"/>
    </source>
</evidence>
<dbReference type="InterPro" id="IPR038156">
    <property type="entry name" value="PCS_N_sf"/>
</dbReference>
<evidence type="ECO:0000256" key="3">
    <source>
        <dbReference type="ARBA" id="ARBA00022679"/>
    </source>
</evidence>
<keyword evidence="3" id="KW-0808">Transferase</keyword>
<feature type="domain" description="Peptidase C83" evidence="5">
    <location>
        <begin position="42"/>
        <end position="262"/>
    </location>
</feature>
<dbReference type="OrthoDB" id="448954at2759"/>
<reference evidence="6" key="1">
    <citation type="submission" date="2020-12" db="EMBL/GenBank/DDBJ databases">
        <authorList>
            <person name="Iha C."/>
        </authorList>
    </citation>
    <scope>NUCLEOTIDE SEQUENCE</scope>
</reference>
<comment type="caution">
    <text evidence="6">The sequence shown here is derived from an EMBL/GenBank/DDBJ whole genome shotgun (WGS) entry which is preliminary data.</text>
</comment>
<evidence type="ECO:0000256" key="1">
    <source>
        <dbReference type="ARBA" id="ARBA00012468"/>
    </source>
</evidence>
<dbReference type="Pfam" id="PF05023">
    <property type="entry name" value="Phytochelatin"/>
    <property type="match status" value="1"/>
</dbReference>
<dbReference type="Gene3D" id="3.90.70.30">
    <property type="entry name" value="Phytochelatin synthase, N-terminal domain"/>
    <property type="match status" value="1"/>
</dbReference>
<dbReference type="EMBL" id="CAJHUC010000709">
    <property type="protein sequence ID" value="CAD7697773.1"/>
    <property type="molecule type" value="Genomic_DNA"/>
</dbReference>
<dbReference type="InterPro" id="IPR038765">
    <property type="entry name" value="Papain-like_cys_pep_sf"/>
</dbReference>
<dbReference type="GO" id="GO:0098849">
    <property type="term" value="P:cellular detoxification of cadmium ion"/>
    <property type="evidence" value="ECO:0007669"/>
    <property type="project" value="TreeGrafter"/>
</dbReference>
<dbReference type="PROSITE" id="PS51443">
    <property type="entry name" value="PCS"/>
    <property type="match status" value="1"/>
</dbReference>
<proteinExistence type="predicted"/>
<name>A0A8S1IVA2_9CHLO</name>
<dbReference type="GO" id="GO:0016756">
    <property type="term" value="F:glutathione gamma-glutamylcysteinyltransferase activity"/>
    <property type="evidence" value="ECO:0007669"/>
    <property type="project" value="UniProtKB-EC"/>
</dbReference>
<dbReference type="EC" id="2.3.2.15" evidence="1"/>
<keyword evidence="2" id="KW-0104">Cadmium</keyword>
<evidence type="ECO:0000256" key="4">
    <source>
        <dbReference type="ARBA" id="ARBA00022723"/>
    </source>
</evidence>
<dbReference type="InterPro" id="IPR007719">
    <property type="entry name" value="PCS_N"/>
</dbReference>